<protein>
    <submittedName>
        <fullName evidence="6">Sugar phosphotransferase system protein</fullName>
    </submittedName>
</protein>
<dbReference type="Pfam" id="PF04794">
    <property type="entry name" value="YdjC"/>
    <property type="match status" value="1"/>
</dbReference>
<comment type="caution">
    <text evidence="6">The sequence shown here is derived from an EMBL/GenBank/DDBJ whole genome shotgun (WGS) entry which is preliminary data.</text>
</comment>
<name>A0ABQ0QJ09_9PROT</name>
<evidence type="ECO:0000256" key="1">
    <source>
        <dbReference type="ARBA" id="ARBA00001946"/>
    </source>
</evidence>
<dbReference type="InterPro" id="IPR011330">
    <property type="entry name" value="Glyco_hydro/deAcase_b/a-brl"/>
</dbReference>
<dbReference type="PANTHER" id="PTHR31609:SF1">
    <property type="entry name" value="CARBOHYDRATE DEACETYLASE"/>
    <property type="match status" value="1"/>
</dbReference>
<sequence length="274" mass="30214">MTRRAIVSADDFGLSIEVNEAIEQAHKEGILSTASLMVAGDAAADAVRRAKTMPNLRVGLHAVTIEGLSVLRDPDITDTTGWFGRDQLALGIGYFFSPAQRRALRREIEAQYRLFAKTGLQLDHANAHKHMHLHPTVGRFLIESGVEHGVPAIRTPMEPAAPFGEAEKTADRALRYWTQLLRSQIRHAGLKTNDSCFGLRWSGKMTPERVAKLIPSLPKGVSEVYFHPATAQNEQMAYFMPGYDQAGELAALLSADVKNAFNDAGIQQIGWRDI</sequence>
<dbReference type="EMBL" id="BAQB01000014">
    <property type="protein sequence ID" value="GBR46563.1"/>
    <property type="molecule type" value="Genomic_DNA"/>
</dbReference>
<evidence type="ECO:0000256" key="4">
    <source>
        <dbReference type="ARBA" id="ARBA00022842"/>
    </source>
</evidence>
<evidence type="ECO:0000256" key="5">
    <source>
        <dbReference type="ARBA" id="ARBA00023277"/>
    </source>
</evidence>
<keyword evidence="2" id="KW-0479">Metal-binding</keyword>
<dbReference type="RefSeq" id="WP_068167962.1">
    <property type="nucleotide sequence ID" value="NZ_BAQB01000014.1"/>
</dbReference>
<comment type="cofactor">
    <cofactor evidence="1">
        <name>Mg(2+)</name>
        <dbReference type="ChEBI" id="CHEBI:18420"/>
    </cofactor>
</comment>
<accession>A0ABQ0QJ09</accession>
<evidence type="ECO:0000256" key="2">
    <source>
        <dbReference type="ARBA" id="ARBA00022723"/>
    </source>
</evidence>
<keyword evidence="4" id="KW-0460">Magnesium</keyword>
<proteinExistence type="predicted"/>
<dbReference type="SUPFAM" id="SSF88713">
    <property type="entry name" value="Glycoside hydrolase/deacetylase"/>
    <property type="match status" value="1"/>
</dbReference>
<keyword evidence="5" id="KW-0119">Carbohydrate metabolism</keyword>
<evidence type="ECO:0000256" key="3">
    <source>
        <dbReference type="ARBA" id="ARBA00022801"/>
    </source>
</evidence>
<evidence type="ECO:0000313" key="6">
    <source>
        <dbReference type="EMBL" id="GBR46563.1"/>
    </source>
</evidence>
<dbReference type="NCBIfam" id="TIGR03473">
    <property type="entry name" value="HpnK"/>
    <property type="match status" value="1"/>
</dbReference>
<dbReference type="InterPro" id="IPR017836">
    <property type="entry name" value="Hopanoid_biosynth-assoc_HpnK"/>
</dbReference>
<keyword evidence="3" id="KW-0378">Hydrolase</keyword>
<dbReference type="InterPro" id="IPR006879">
    <property type="entry name" value="YdjC-like"/>
</dbReference>
<dbReference type="Proteomes" id="UP001062443">
    <property type="component" value="Unassembled WGS sequence"/>
</dbReference>
<organism evidence="6 7">
    <name type="scientific">Neokomagataea tanensis NBRC 106556</name>
    <dbReference type="NCBI Taxonomy" id="1223519"/>
    <lineage>
        <taxon>Bacteria</taxon>
        <taxon>Pseudomonadati</taxon>
        <taxon>Pseudomonadota</taxon>
        <taxon>Alphaproteobacteria</taxon>
        <taxon>Acetobacterales</taxon>
        <taxon>Acetobacteraceae</taxon>
        <taxon>Neokomagataea</taxon>
    </lineage>
</organism>
<gene>
    <name evidence="6" type="ORF">AA106556_1153</name>
</gene>
<dbReference type="Gene3D" id="3.20.20.370">
    <property type="entry name" value="Glycoside hydrolase/deacetylase"/>
    <property type="match status" value="1"/>
</dbReference>
<reference evidence="6" key="1">
    <citation type="submission" date="2013-04" db="EMBL/GenBank/DDBJ databases">
        <title>The genome sequencing project of 58 acetic acid bacteria.</title>
        <authorList>
            <person name="Okamoto-Kainuma A."/>
            <person name="Ishikawa M."/>
            <person name="Umino S."/>
            <person name="Koizumi Y."/>
            <person name="Shiwa Y."/>
            <person name="Yoshikawa H."/>
            <person name="Matsutani M."/>
            <person name="Matsushita K."/>
        </authorList>
    </citation>
    <scope>NUCLEOTIDE SEQUENCE</scope>
    <source>
        <strain evidence="6">NBRC 106556</strain>
    </source>
</reference>
<evidence type="ECO:0000313" key="7">
    <source>
        <dbReference type="Proteomes" id="UP001062443"/>
    </source>
</evidence>
<dbReference type="PANTHER" id="PTHR31609">
    <property type="entry name" value="YDJC DEACETYLASE FAMILY MEMBER"/>
    <property type="match status" value="1"/>
</dbReference>
<keyword evidence="7" id="KW-1185">Reference proteome</keyword>